<dbReference type="Proteomes" id="UP000314294">
    <property type="component" value="Unassembled WGS sequence"/>
</dbReference>
<dbReference type="EMBL" id="SRLO01000058">
    <property type="protein sequence ID" value="TNN80044.1"/>
    <property type="molecule type" value="Genomic_DNA"/>
</dbReference>
<dbReference type="AlphaFoldDB" id="A0A4Z2IR83"/>
<name>A0A4Z2IR83_9TELE</name>
<protein>
    <submittedName>
        <fullName evidence="1">Uncharacterized protein</fullName>
    </submittedName>
</protein>
<evidence type="ECO:0000313" key="2">
    <source>
        <dbReference type="Proteomes" id="UP000314294"/>
    </source>
</evidence>
<sequence length="224" mass="24637">MSGLEASAGRDNTSPLMVTLWCMPVKVLVDIGHIAEVGLNQVLTRIHRHRYFLSVCSKQHPALHSCDSGRWLQSRSSWCSPSGWLGPGGTYQLCTGRIGNPERFPAEREGLPASDYGPKDTMMISMFLVSSYLHCPLEVSQFTSGLTMPGREQLQTSHPTSGWQPNVWGSHWVHSGSTVLGGQIQSPVTGSHNLVPQLQAGGKERRELVPGRKESIRRKIDLIA</sequence>
<organism evidence="1 2">
    <name type="scientific">Liparis tanakae</name>
    <name type="common">Tanaka's snailfish</name>
    <dbReference type="NCBI Taxonomy" id="230148"/>
    <lineage>
        <taxon>Eukaryota</taxon>
        <taxon>Metazoa</taxon>
        <taxon>Chordata</taxon>
        <taxon>Craniata</taxon>
        <taxon>Vertebrata</taxon>
        <taxon>Euteleostomi</taxon>
        <taxon>Actinopterygii</taxon>
        <taxon>Neopterygii</taxon>
        <taxon>Teleostei</taxon>
        <taxon>Neoteleostei</taxon>
        <taxon>Acanthomorphata</taxon>
        <taxon>Eupercaria</taxon>
        <taxon>Perciformes</taxon>
        <taxon>Cottioidei</taxon>
        <taxon>Cottales</taxon>
        <taxon>Liparidae</taxon>
        <taxon>Liparis</taxon>
    </lineage>
</organism>
<keyword evidence="2" id="KW-1185">Reference proteome</keyword>
<proteinExistence type="predicted"/>
<reference evidence="1 2" key="1">
    <citation type="submission" date="2019-03" db="EMBL/GenBank/DDBJ databases">
        <title>First draft genome of Liparis tanakae, snailfish: a comprehensive survey of snailfish specific genes.</title>
        <authorList>
            <person name="Kim W."/>
            <person name="Song I."/>
            <person name="Jeong J.-H."/>
            <person name="Kim D."/>
            <person name="Kim S."/>
            <person name="Ryu S."/>
            <person name="Song J.Y."/>
            <person name="Lee S.K."/>
        </authorList>
    </citation>
    <scope>NUCLEOTIDE SEQUENCE [LARGE SCALE GENOMIC DNA]</scope>
    <source>
        <tissue evidence="1">Muscle</tissue>
    </source>
</reference>
<gene>
    <name evidence="1" type="ORF">EYF80_009695</name>
</gene>
<evidence type="ECO:0000313" key="1">
    <source>
        <dbReference type="EMBL" id="TNN80044.1"/>
    </source>
</evidence>
<accession>A0A4Z2IR83</accession>
<comment type="caution">
    <text evidence="1">The sequence shown here is derived from an EMBL/GenBank/DDBJ whole genome shotgun (WGS) entry which is preliminary data.</text>
</comment>